<reference evidence="2" key="1">
    <citation type="submission" date="2016-12" db="EMBL/GenBank/DDBJ databases">
        <authorList>
            <person name="Brunel B."/>
        </authorList>
    </citation>
    <scope>NUCLEOTIDE SEQUENCE [LARGE SCALE GENOMIC DNA]</scope>
</reference>
<proteinExistence type="predicted"/>
<organism evidence="1 2">
    <name type="scientific">Mesorhizobium delmotii</name>
    <dbReference type="NCBI Taxonomy" id="1631247"/>
    <lineage>
        <taxon>Bacteria</taxon>
        <taxon>Pseudomonadati</taxon>
        <taxon>Pseudomonadota</taxon>
        <taxon>Alphaproteobacteria</taxon>
        <taxon>Hyphomicrobiales</taxon>
        <taxon>Phyllobacteriaceae</taxon>
        <taxon>Mesorhizobium</taxon>
    </lineage>
</organism>
<protein>
    <submittedName>
        <fullName evidence="1">Uncharacterized protein</fullName>
    </submittedName>
</protein>
<dbReference type="AlphaFoldDB" id="A0A2P9AN25"/>
<dbReference type="EMBL" id="FUIG01000037">
    <property type="protein sequence ID" value="SJM32559.1"/>
    <property type="molecule type" value="Genomic_DNA"/>
</dbReference>
<evidence type="ECO:0000313" key="2">
    <source>
        <dbReference type="Proteomes" id="UP000245698"/>
    </source>
</evidence>
<gene>
    <name evidence="1" type="ORF">BQ8482_30015</name>
</gene>
<accession>A0A2P9AN25</accession>
<name>A0A2P9AN25_9HYPH</name>
<sequence>MSNYDIWAACALSVDGFAISTGLLEDGPQFSRLTLHRAPGMPEWNYLHFESTLVWLTRLDGWRHGALLAALGIDGDVSFVGQQFASEQIPEAGAGDDEEGRGSMSQIRQLGDELIACGYGSQVYVRDTRDAWTIIADSDDEALGDNAFEALARNANGEWAACGNTAAAFREPTAAEQAELDRIAETGTMPQYLAAKERFETQLAGEIGCLYVRNKRRWTGVDLPGNTYLEDVIVLEDGRFLAAGGGGLIVAGRDPDGFEDFSQPGFAENYYSICLVGGRPHLLGDTVIHVLGKDLQLEEEIGLPDELQSPLLIDVADGVLWYFDHKGVAKRQQNAWVIMDLPDEVWEEVRHDG</sequence>
<evidence type="ECO:0000313" key="1">
    <source>
        <dbReference type="EMBL" id="SJM32559.1"/>
    </source>
</evidence>
<keyword evidence="2" id="KW-1185">Reference proteome</keyword>
<dbReference type="Proteomes" id="UP000245698">
    <property type="component" value="Unassembled WGS sequence"/>
</dbReference>
<dbReference type="RefSeq" id="WP_123149501.1">
    <property type="nucleotide sequence ID" value="NZ_FUIG01000037.1"/>
</dbReference>